<feature type="compositionally biased region" description="Basic and acidic residues" evidence="1">
    <location>
        <begin position="85"/>
        <end position="95"/>
    </location>
</feature>
<accession>A0A2G9SJS8</accession>
<keyword evidence="3" id="KW-1185">Reference proteome</keyword>
<organism evidence="2 3">
    <name type="scientific">Aquarana catesbeiana</name>
    <name type="common">American bullfrog</name>
    <name type="synonym">Rana catesbeiana</name>
    <dbReference type="NCBI Taxonomy" id="8400"/>
    <lineage>
        <taxon>Eukaryota</taxon>
        <taxon>Metazoa</taxon>
        <taxon>Chordata</taxon>
        <taxon>Craniata</taxon>
        <taxon>Vertebrata</taxon>
        <taxon>Euteleostomi</taxon>
        <taxon>Amphibia</taxon>
        <taxon>Batrachia</taxon>
        <taxon>Anura</taxon>
        <taxon>Neobatrachia</taxon>
        <taxon>Ranoidea</taxon>
        <taxon>Ranidae</taxon>
        <taxon>Aquarana</taxon>
    </lineage>
</organism>
<reference evidence="3" key="1">
    <citation type="journal article" date="2017" name="Nat. Commun.">
        <title>The North American bullfrog draft genome provides insight into hormonal regulation of long noncoding RNA.</title>
        <authorList>
            <person name="Hammond S.A."/>
            <person name="Warren R.L."/>
            <person name="Vandervalk B.P."/>
            <person name="Kucuk E."/>
            <person name="Khan H."/>
            <person name="Gibb E.A."/>
            <person name="Pandoh P."/>
            <person name="Kirk H."/>
            <person name="Zhao Y."/>
            <person name="Jones M."/>
            <person name="Mungall A.J."/>
            <person name="Coope R."/>
            <person name="Pleasance S."/>
            <person name="Moore R.A."/>
            <person name="Holt R.A."/>
            <person name="Round J.M."/>
            <person name="Ohora S."/>
            <person name="Walle B.V."/>
            <person name="Veldhoen N."/>
            <person name="Helbing C.C."/>
            <person name="Birol I."/>
        </authorList>
    </citation>
    <scope>NUCLEOTIDE SEQUENCE [LARGE SCALE GENOMIC DNA]</scope>
</reference>
<dbReference type="EMBL" id="KV923698">
    <property type="protein sequence ID" value="PIO40410.1"/>
    <property type="molecule type" value="Genomic_DNA"/>
</dbReference>
<dbReference type="Proteomes" id="UP000228934">
    <property type="component" value="Unassembled WGS sequence"/>
</dbReference>
<protein>
    <submittedName>
        <fullName evidence="2">Uncharacterized protein</fullName>
    </submittedName>
</protein>
<evidence type="ECO:0000256" key="1">
    <source>
        <dbReference type="SAM" id="MobiDB-lite"/>
    </source>
</evidence>
<gene>
    <name evidence="2" type="ORF">AB205_0008630</name>
</gene>
<dbReference type="AlphaFoldDB" id="A0A2G9SJS8"/>
<proteinExistence type="predicted"/>
<feature type="compositionally biased region" description="Basic residues" evidence="1">
    <location>
        <begin position="75"/>
        <end position="84"/>
    </location>
</feature>
<evidence type="ECO:0000313" key="2">
    <source>
        <dbReference type="EMBL" id="PIO40410.1"/>
    </source>
</evidence>
<name>A0A2G9SJS8_AQUCT</name>
<feature type="region of interest" description="Disordered" evidence="1">
    <location>
        <begin position="75"/>
        <end position="95"/>
    </location>
</feature>
<sequence length="114" mass="13086">MLNLTFAITIGASVTPSSQIVHTTHACYALWTLRMRETLPASDVLSSLFPAPSHSAQWGKSTWRSQSRCLIFTPTRRRKARRQKRPDPEGDDLRHQICPLGRCWRWSNPEEGRL</sequence>
<evidence type="ECO:0000313" key="3">
    <source>
        <dbReference type="Proteomes" id="UP000228934"/>
    </source>
</evidence>